<evidence type="ECO:0000259" key="4">
    <source>
        <dbReference type="PROSITE" id="PS01124"/>
    </source>
</evidence>
<dbReference type="Pfam" id="PF12833">
    <property type="entry name" value="HTH_18"/>
    <property type="match status" value="1"/>
</dbReference>
<feature type="domain" description="HTH araC/xylS-type" evidence="4">
    <location>
        <begin position="189"/>
        <end position="286"/>
    </location>
</feature>
<gene>
    <name evidence="5" type="ORF">SH580_07420</name>
</gene>
<keyword evidence="1" id="KW-0805">Transcription regulation</keyword>
<evidence type="ECO:0000256" key="2">
    <source>
        <dbReference type="ARBA" id="ARBA00023125"/>
    </source>
</evidence>
<dbReference type="PANTHER" id="PTHR43280:SF2">
    <property type="entry name" value="HTH-TYPE TRANSCRIPTIONAL REGULATOR EXSA"/>
    <property type="match status" value="1"/>
</dbReference>
<organism evidence="5 6">
    <name type="scientific">Coraliomargarita algicola</name>
    <dbReference type="NCBI Taxonomy" id="3092156"/>
    <lineage>
        <taxon>Bacteria</taxon>
        <taxon>Pseudomonadati</taxon>
        <taxon>Verrucomicrobiota</taxon>
        <taxon>Opitutia</taxon>
        <taxon>Puniceicoccales</taxon>
        <taxon>Coraliomargaritaceae</taxon>
        <taxon>Coraliomargarita</taxon>
    </lineage>
</organism>
<dbReference type="SMART" id="SM00342">
    <property type="entry name" value="HTH_ARAC"/>
    <property type="match status" value="1"/>
</dbReference>
<accession>A0ABZ0RR13</accession>
<reference evidence="5 6" key="1">
    <citation type="submission" date="2023-11" db="EMBL/GenBank/DDBJ databases">
        <title>Coraliomargarita sp. nov., isolated from marine algae.</title>
        <authorList>
            <person name="Lee J.K."/>
            <person name="Baek J.H."/>
            <person name="Kim J.M."/>
            <person name="Choi D.G."/>
            <person name="Jeon C.O."/>
        </authorList>
    </citation>
    <scope>NUCLEOTIDE SEQUENCE [LARGE SCALE GENOMIC DNA]</scope>
    <source>
        <strain evidence="5 6">J2-16</strain>
    </source>
</reference>
<dbReference type="SUPFAM" id="SSF46689">
    <property type="entry name" value="Homeodomain-like"/>
    <property type="match status" value="1"/>
</dbReference>
<evidence type="ECO:0000256" key="1">
    <source>
        <dbReference type="ARBA" id="ARBA00023015"/>
    </source>
</evidence>
<name>A0ABZ0RR13_9BACT</name>
<sequence length="292" mass="33700">MRVEQDTTMEAAEESHWADLKLSLQRFWEGEPIGQVGQFTGVVLTVWKLKAGELTLSKGNCVEHAQAGDWIVCHPGKRHQAFSDSARLLSLHLQVECPAGAARWVGNPVVVFEHDAELDRLLHRLRRTSLLKHLSQQGRLHPEGELTTLEDILELKECLTAFFRRLVQLLRPLGMRYEVASMQDARVRESYRRLNQVDLRDGFSREQLAQTVGVSASQLDRLWMRELEQTPKRFWNWRRLQAACALLQEDRQAKEVAYETGFDHLSQFSLWFRANMGESPSAFRTRQRGITP</sequence>
<evidence type="ECO:0000313" key="6">
    <source>
        <dbReference type="Proteomes" id="UP001324993"/>
    </source>
</evidence>
<dbReference type="InterPro" id="IPR018060">
    <property type="entry name" value="HTH_AraC"/>
</dbReference>
<keyword evidence="2" id="KW-0238">DNA-binding</keyword>
<dbReference type="Proteomes" id="UP001324993">
    <property type="component" value="Chromosome"/>
</dbReference>
<dbReference type="PROSITE" id="PS01124">
    <property type="entry name" value="HTH_ARAC_FAMILY_2"/>
    <property type="match status" value="1"/>
</dbReference>
<keyword evidence="6" id="KW-1185">Reference proteome</keyword>
<protein>
    <submittedName>
        <fullName evidence="5">Helix-turn-helix domain-containing protein</fullName>
    </submittedName>
</protein>
<evidence type="ECO:0000256" key="3">
    <source>
        <dbReference type="ARBA" id="ARBA00023163"/>
    </source>
</evidence>
<dbReference type="Gene3D" id="1.10.10.60">
    <property type="entry name" value="Homeodomain-like"/>
    <property type="match status" value="1"/>
</dbReference>
<dbReference type="EMBL" id="CP138858">
    <property type="protein sequence ID" value="WPJ97538.1"/>
    <property type="molecule type" value="Genomic_DNA"/>
</dbReference>
<evidence type="ECO:0000313" key="5">
    <source>
        <dbReference type="EMBL" id="WPJ97538.1"/>
    </source>
</evidence>
<dbReference type="RefSeq" id="WP_319834380.1">
    <property type="nucleotide sequence ID" value="NZ_CP138858.1"/>
</dbReference>
<keyword evidence="3" id="KW-0804">Transcription</keyword>
<dbReference type="InterPro" id="IPR009057">
    <property type="entry name" value="Homeodomain-like_sf"/>
</dbReference>
<dbReference type="PANTHER" id="PTHR43280">
    <property type="entry name" value="ARAC-FAMILY TRANSCRIPTIONAL REGULATOR"/>
    <property type="match status" value="1"/>
</dbReference>
<proteinExistence type="predicted"/>